<dbReference type="InterPro" id="IPR001789">
    <property type="entry name" value="Sig_transdc_resp-reg_receiver"/>
</dbReference>
<dbReference type="InterPro" id="IPR016032">
    <property type="entry name" value="Sig_transdc_resp-reg_C-effctor"/>
</dbReference>
<keyword evidence="1" id="KW-0597">Phosphoprotein</keyword>
<keyword evidence="2" id="KW-0902">Two-component regulatory system</keyword>
<dbReference type="SMART" id="SM00862">
    <property type="entry name" value="Trans_reg_C"/>
    <property type="match status" value="1"/>
</dbReference>
<dbReference type="PROSITE" id="PS51755">
    <property type="entry name" value="OMPR_PHOB"/>
    <property type="match status" value="1"/>
</dbReference>
<dbReference type="Proteomes" id="UP000674425">
    <property type="component" value="Unassembled WGS sequence"/>
</dbReference>
<gene>
    <name evidence="8" type="ORF">R69658_07807</name>
</gene>
<dbReference type="Pfam" id="PF00486">
    <property type="entry name" value="Trans_reg_C"/>
    <property type="match status" value="1"/>
</dbReference>
<dbReference type="RefSeq" id="WP_200622778.1">
    <property type="nucleotide sequence ID" value="NZ_CAJNAU010000192.1"/>
</dbReference>
<comment type="caution">
    <text evidence="8">The sequence shown here is derived from an EMBL/GenBank/DDBJ whole genome shotgun (WGS) entry which is preliminary data.</text>
</comment>
<dbReference type="EMBL" id="CAJNAU010000192">
    <property type="protein sequence ID" value="CAE6865010.1"/>
    <property type="molecule type" value="Genomic_DNA"/>
</dbReference>
<evidence type="ECO:0000256" key="3">
    <source>
        <dbReference type="ARBA" id="ARBA00023125"/>
    </source>
</evidence>
<dbReference type="InterPro" id="IPR039420">
    <property type="entry name" value="WalR-like"/>
</dbReference>
<dbReference type="Gene3D" id="1.10.10.10">
    <property type="entry name" value="Winged helix-like DNA-binding domain superfamily/Winged helix DNA-binding domain"/>
    <property type="match status" value="1"/>
</dbReference>
<protein>
    <recommendedName>
        <fullName evidence="10">DNA-binding response regulator, OmpR family, contains REC and winged-helix (WHTH) domain</fullName>
    </recommendedName>
</protein>
<evidence type="ECO:0000256" key="2">
    <source>
        <dbReference type="ARBA" id="ARBA00023012"/>
    </source>
</evidence>
<evidence type="ECO:0000313" key="9">
    <source>
        <dbReference type="Proteomes" id="UP000674425"/>
    </source>
</evidence>
<evidence type="ECO:0000256" key="5">
    <source>
        <dbReference type="PROSITE-ProRule" id="PRU01091"/>
    </source>
</evidence>
<accession>A0ABM8T7Q0</accession>
<dbReference type="PANTHER" id="PTHR48111">
    <property type="entry name" value="REGULATOR OF RPOS"/>
    <property type="match status" value="1"/>
</dbReference>
<keyword evidence="3 5" id="KW-0238">DNA-binding</keyword>
<dbReference type="Gene3D" id="3.40.50.2300">
    <property type="match status" value="1"/>
</dbReference>
<dbReference type="InterPro" id="IPR036388">
    <property type="entry name" value="WH-like_DNA-bd_sf"/>
</dbReference>
<dbReference type="PANTHER" id="PTHR48111:SF40">
    <property type="entry name" value="PHOSPHATE REGULON TRANSCRIPTIONAL REGULATORY PROTEIN PHOB"/>
    <property type="match status" value="1"/>
</dbReference>
<feature type="DNA-binding region" description="OmpR/PhoB-type" evidence="5">
    <location>
        <begin position="154"/>
        <end position="252"/>
    </location>
</feature>
<sequence length="266" mass="30426">MDSVITKSKLDGRIRQTHVGKQSGESTIRIGIFDGDPAHSVLIAPALARTDYSYHFLADRRMFANHFWLNPFDLLVVNWKVLNSEAPETIRWIREHISADLPILFLAARTGDNDVSSILDAGADDYLEKPLQIKVLVARINALLRRTSQQTSDAGRERFGIYEFDLATGQVRLGDRRISLTQKEFELALQFFRKPGELLSRTRLFETIWKKDEAAHSRTLDTHVSVVRTRLMLHDNGYRLTPVYRAGYRLDQVGHENAPGTRARNR</sequence>
<feature type="domain" description="OmpR/PhoB-type" evidence="7">
    <location>
        <begin position="154"/>
        <end position="252"/>
    </location>
</feature>
<dbReference type="PROSITE" id="PS50110">
    <property type="entry name" value="RESPONSE_REGULATORY"/>
    <property type="match status" value="1"/>
</dbReference>
<evidence type="ECO:0000259" key="6">
    <source>
        <dbReference type="PROSITE" id="PS50110"/>
    </source>
</evidence>
<reference evidence="8 9" key="1">
    <citation type="submission" date="2021-02" db="EMBL/GenBank/DDBJ databases">
        <authorList>
            <person name="Vanwijnsberghe S."/>
        </authorList>
    </citation>
    <scope>NUCLEOTIDE SEQUENCE [LARGE SCALE GENOMIC DNA]</scope>
    <source>
        <strain evidence="8 9">R-69658</strain>
    </source>
</reference>
<dbReference type="SUPFAM" id="SSF52172">
    <property type="entry name" value="CheY-like"/>
    <property type="match status" value="1"/>
</dbReference>
<keyword evidence="9" id="KW-1185">Reference proteome</keyword>
<comment type="caution">
    <text evidence="4">Lacks conserved residue(s) required for the propagation of feature annotation.</text>
</comment>
<dbReference type="InterPro" id="IPR011006">
    <property type="entry name" value="CheY-like_superfamily"/>
</dbReference>
<evidence type="ECO:0000256" key="4">
    <source>
        <dbReference type="PROSITE-ProRule" id="PRU00169"/>
    </source>
</evidence>
<dbReference type="CDD" id="cd00383">
    <property type="entry name" value="trans_reg_C"/>
    <property type="match status" value="1"/>
</dbReference>
<organism evidence="8 9">
    <name type="scientific">Paraburkholderia aspalathi</name>
    <dbReference type="NCBI Taxonomy" id="1324617"/>
    <lineage>
        <taxon>Bacteria</taxon>
        <taxon>Pseudomonadati</taxon>
        <taxon>Pseudomonadota</taxon>
        <taxon>Betaproteobacteria</taxon>
        <taxon>Burkholderiales</taxon>
        <taxon>Burkholderiaceae</taxon>
        <taxon>Paraburkholderia</taxon>
    </lineage>
</organism>
<evidence type="ECO:0000259" key="7">
    <source>
        <dbReference type="PROSITE" id="PS51755"/>
    </source>
</evidence>
<name>A0ABM8T7Q0_9BURK</name>
<evidence type="ECO:0000256" key="1">
    <source>
        <dbReference type="ARBA" id="ARBA00022553"/>
    </source>
</evidence>
<feature type="domain" description="Response regulatory" evidence="6">
    <location>
        <begin position="29"/>
        <end position="144"/>
    </location>
</feature>
<evidence type="ECO:0008006" key="10">
    <source>
        <dbReference type="Google" id="ProtNLM"/>
    </source>
</evidence>
<dbReference type="Pfam" id="PF00072">
    <property type="entry name" value="Response_reg"/>
    <property type="match status" value="1"/>
</dbReference>
<dbReference type="InterPro" id="IPR001867">
    <property type="entry name" value="OmpR/PhoB-type_DNA-bd"/>
</dbReference>
<proteinExistence type="predicted"/>
<dbReference type="SUPFAM" id="SSF46894">
    <property type="entry name" value="C-terminal effector domain of the bipartite response regulators"/>
    <property type="match status" value="1"/>
</dbReference>
<evidence type="ECO:0000313" key="8">
    <source>
        <dbReference type="EMBL" id="CAE6865010.1"/>
    </source>
</evidence>
<dbReference type="SMART" id="SM00448">
    <property type="entry name" value="REC"/>
    <property type="match status" value="1"/>
</dbReference>